<evidence type="ECO:0000313" key="1">
    <source>
        <dbReference type="EMBL" id="RKN51047.1"/>
    </source>
</evidence>
<organism evidence="1 2">
    <name type="scientific">Micromonospora endolithica</name>
    <dbReference type="NCBI Taxonomy" id="230091"/>
    <lineage>
        <taxon>Bacteria</taxon>
        <taxon>Bacillati</taxon>
        <taxon>Actinomycetota</taxon>
        <taxon>Actinomycetes</taxon>
        <taxon>Micromonosporales</taxon>
        <taxon>Micromonosporaceae</taxon>
        <taxon>Micromonospora</taxon>
    </lineage>
</organism>
<gene>
    <name evidence="1" type="ORF">D7223_04805</name>
</gene>
<protein>
    <submittedName>
        <fullName evidence="1">Uncharacterized protein</fullName>
    </submittedName>
</protein>
<dbReference type="EMBL" id="RBAK01000001">
    <property type="protein sequence ID" value="RKN51047.1"/>
    <property type="molecule type" value="Genomic_DNA"/>
</dbReference>
<name>A0A3A9ZUE5_9ACTN</name>
<comment type="caution">
    <text evidence="1">The sequence shown here is derived from an EMBL/GenBank/DDBJ whole genome shotgun (WGS) entry which is preliminary data.</text>
</comment>
<dbReference type="Proteomes" id="UP000281726">
    <property type="component" value="Unassembled WGS sequence"/>
</dbReference>
<keyword evidence="2" id="KW-1185">Reference proteome</keyword>
<sequence length="99" mass="10438">MVTDPAFTEAFWADPAAAVSAAGLTVDPKVLELPSMVDRAVLDRGLLDVRADLAPFLALENPLAIGGALALGMALGWAASEYYHHHHADPHPAPAEPHH</sequence>
<proteinExistence type="predicted"/>
<accession>A0A3A9ZUE5</accession>
<reference evidence="1 2" key="1">
    <citation type="journal article" date="2004" name="Syst. Appl. Microbiol.">
        <title>Cryptoendolithic actinomycetes from antarctic sandstone rock samples: Micromonospora endolithica sp. nov. and two isolates related to Micromonospora coerulea Jensen 1932.</title>
        <authorList>
            <person name="Hirsch P."/>
            <person name="Mevs U."/>
            <person name="Kroppenstedt R.M."/>
            <person name="Schumann P."/>
            <person name="Stackebrandt E."/>
        </authorList>
    </citation>
    <scope>NUCLEOTIDE SEQUENCE [LARGE SCALE GENOMIC DNA]</scope>
    <source>
        <strain evidence="1 2">JCM 12677</strain>
    </source>
</reference>
<dbReference type="AlphaFoldDB" id="A0A3A9ZUE5"/>
<evidence type="ECO:0000313" key="2">
    <source>
        <dbReference type="Proteomes" id="UP000281726"/>
    </source>
</evidence>